<evidence type="ECO:0000313" key="3">
    <source>
        <dbReference type="Proteomes" id="UP000179807"/>
    </source>
</evidence>
<dbReference type="EMBL" id="MLAK01000585">
    <property type="protein sequence ID" value="OHT11546.1"/>
    <property type="molecule type" value="Genomic_DNA"/>
</dbReference>
<dbReference type="PROSITE" id="PS50297">
    <property type="entry name" value="ANK_REP_REGION"/>
    <property type="match status" value="1"/>
</dbReference>
<dbReference type="PANTHER" id="PTHR24159">
    <property type="match status" value="1"/>
</dbReference>
<comment type="caution">
    <text evidence="2">The sequence shown here is derived from an EMBL/GenBank/DDBJ whole genome shotgun (WGS) entry which is preliminary data.</text>
</comment>
<dbReference type="GeneID" id="94835213"/>
<dbReference type="AlphaFoldDB" id="A0A1J4KK92"/>
<dbReference type="RefSeq" id="XP_068364682.1">
    <property type="nucleotide sequence ID" value="XM_068500509.1"/>
</dbReference>
<feature type="repeat" description="ANK" evidence="1">
    <location>
        <begin position="526"/>
        <end position="559"/>
    </location>
</feature>
<dbReference type="PANTHER" id="PTHR24159:SF5">
    <property type="entry name" value="ANK_REP_REGION DOMAIN-CONTAINING PROTEIN"/>
    <property type="match status" value="1"/>
</dbReference>
<dbReference type="Proteomes" id="UP000179807">
    <property type="component" value="Unassembled WGS sequence"/>
</dbReference>
<accession>A0A1J4KK92</accession>
<keyword evidence="1" id="KW-0040">ANK repeat</keyword>
<dbReference type="PROSITE" id="PS50088">
    <property type="entry name" value="ANK_REPEAT"/>
    <property type="match status" value="1"/>
</dbReference>
<dbReference type="InterPro" id="IPR036770">
    <property type="entry name" value="Ankyrin_rpt-contain_sf"/>
</dbReference>
<evidence type="ECO:0000256" key="1">
    <source>
        <dbReference type="PROSITE-ProRule" id="PRU00023"/>
    </source>
</evidence>
<dbReference type="InterPro" id="IPR002110">
    <property type="entry name" value="Ankyrin_rpt"/>
</dbReference>
<reference evidence="2" key="1">
    <citation type="submission" date="2016-10" db="EMBL/GenBank/DDBJ databases">
        <authorList>
            <person name="Benchimol M."/>
            <person name="Almeida L.G."/>
            <person name="Vasconcelos A.T."/>
            <person name="Perreira-Neves A."/>
            <person name="Rosa I.A."/>
            <person name="Tasca T."/>
            <person name="Bogo M.R."/>
            <person name="de Souza W."/>
        </authorList>
    </citation>
    <scope>NUCLEOTIDE SEQUENCE [LARGE SCALE GENOMIC DNA]</scope>
    <source>
        <strain evidence="2">K</strain>
    </source>
</reference>
<name>A0A1J4KK92_9EUKA</name>
<evidence type="ECO:0000313" key="2">
    <source>
        <dbReference type="EMBL" id="OHT11546.1"/>
    </source>
</evidence>
<keyword evidence="3" id="KW-1185">Reference proteome</keyword>
<organism evidence="2 3">
    <name type="scientific">Tritrichomonas foetus</name>
    <dbReference type="NCBI Taxonomy" id="1144522"/>
    <lineage>
        <taxon>Eukaryota</taxon>
        <taxon>Metamonada</taxon>
        <taxon>Parabasalia</taxon>
        <taxon>Tritrichomonadida</taxon>
        <taxon>Tritrichomonadidae</taxon>
        <taxon>Tritrichomonas</taxon>
    </lineage>
</organism>
<gene>
    <name evidence="2" type="ORF">TRFO_19000</name>
</gene>
<sequence>MLHTENINNSKYVKTAEENTIEPDRYSEYIMFSFGPTKANRKRPDWVLIINQHECSCVKAVAAKLSPIIKTFLKNNPNAKNFECEINDCEIDRDLISMLFFGKEIQFSRNNVDLLTKIAKGLEMTELHRDLANYQEYLHFIEDNIDRSYEINELIQCEEIIFNFSPYAIDACITNSLKFLNPYNEDVFARTLLSYCVARHYRIEQAVEFLVKLDKKLIQKNQNSIAAVFCNLVLREFKKEISSDGQRYDEYRSILQELCFIIYQLMLKNLIDSNALQQDDLILPLFFAHLMTPEKIQLAQKANIINKEDRYPSFTQIIKNVNIKDWTPAHLYNAGTGVNTFPMLLYIRQDNIEKFSQYAKTPQFKVDEKVLSNIYERCTFINDKPKLLEYAAFFGSKECFKFLLASGAEKTPGILRFAICSGNSDIIKLCDSPICTLLGSLSLAVEYHHQVVSEWLIEVKNQSCFDPIVIQNCLRFCNFHMLSYILKKGVNANLFLLEAVHYDNIPATKWLLEIKGINVNQQDTKRGFTPLHYAAQSGNIKIIGLLLGTNGIHINSRTVFNLMFHFGVLYHFFI</sequence>
<dbReference type="VEuPathDB" id="TrichDB:TRFO_19000"/>
<dbReference type="SUPFAM" id="SSF48403">
    <property type="entry name" value="Ankyrin repeat"/>
    <property type="match status" value="1"/>
</dbReference>
<protein>
    <submittedName>
        <fullName evidence="2">Uncharacterized protein</fullName>
    </submittedName>
</protein>
<dbReference type="SMART" id="SM00248">
    <property type="entry name" value="ANK"/>
    <property type="match status" value="3"/>
</dbReference>
<dbReference type="Pfam" id="PF12796">
    <property type="entry name" value="Ank_2"/>
    <property type="match status" value="1"/>
</dbReference>
<dbReference type="Gene3D" id="1.25.40.20">
    <property type="entry name" value="Ankyrin repeat-containing domain"/>
    <property type="match status" value="1"/>
</dbReference>
<proteinExistence type="predicted"/>